<dbReference type="EMBL" id="CP009552">
    <property type="protein sequence ID" value="AIY90578.1"/>
    <property type="molecule type" value="Genomic_DNA"/>
</dbReference>
<proteinExistence type="predicted"/>
<dbReference type="Proteomes" id="UP000030624">
    <property type="component" value="Chromosome"/>
</dbReference>
<organism evidence="1 2">
    <name type="scientific">Geoglobus acetivorans</name>
    <dbReference type="NCBI Taxonomy" id="565033"/>
    <lineage>
        <taxon>Archaea</taxon>
        <taxon>Methanobacteriati</taxon>
        <taxon>Methanobacteriota</taxon>
        <taxon>Archaeoglobi</taxon>
        <taxon>Archaeoglobales</taxon>
        <taxon>Archaeoglobaceae</taxon>
        <taxon>Geoglobus</taxon>
    </lineage>
</organism>
<name>A0A0A7GFE7_GEOAI</name>
<sequence length="128" mass="14001">MLGVTAASIYYFTVEGNIEVQESQIELSQQSFSAEICGGARYVKNLKIKNYGDEKSIYFDFVVEGPDPKAVDVSVHDIYGNAITSSNRLVIPAGSENSPAEVEINIHISMDDDAQPGKYTVYVVAKET</sequence>
<evidence type="ECO:0000313" key="1">
    <source>
        <dbReference type="EMBL" id="AIY90578.1"/>
    </source>
</evidence>
<accession>A0A0A7GFE7</accession>
<dbReference type="KEGG" id="gac:GACE_1543"/>
<protein>
    <submittedName>
        <fullName evidence="1">Uncharacterized protein</fullName>
    </submittedName>
</protein>
<reference evidence="1 2" key="1">
    <citation type="journal article" date="2015" name="Appl. Environ. Microbiol.">
        <title>The Geoglobus acetivorans genome: Fe(III) reduction, acetate utilization, autotrophic growth, and degradation of aromatic compounds in a hyperthermophilic archaeon.</title>
        <authorList>
            <person name="Mardanov A.V."/>
            <person name="Slododkina G.B."/>
            <person name="Slobodkin A.I."/>
            <person name="Beletsky A.V."/>
            <person name="Gavrilov S.N."/>
            <person name="Kublanov I.V."/>
            <person name="Bonch-Osmolovskaya E.A."/>
            <person name="Skryabin K.G."/>
            <person name="Ravin N.V."/>
        </authorList>
    </citation>
    <scope>NUCLEOTIDE SEQUENCE [LARGE SCALE GENOMIC DNA]</scope>
    <source>
        <strain evidence="1 2">SBH6</strain>
    </source>
</reference>
<dbReference type="eggNOG" id="arCOG02082">
    <property type="taxonomic scope" value="Archaea"/>
</dbReference>
<dbReference type="AlphaFoldDB" id="A0A0A7GFE7"/>
<gene>
    <name evidence="1" type="ORF">GACE_1543</name>
</gene>
<dbReference type="HOGENOM" id="CLU_1850527_0_0_2"/>
<evidence type="ECO:0000313" key="2">
    <source>
        <dbReference type="Proteomes" id="UP000030624"/>
    </source>
</evidence>